<dbReference type="InterPro" id="IPR023395">
    <property type="entry name" value="MCP_dom_sf"/>
</dbReference>
<accession>A0A7S1NVJ8</accession>
<reference evidence="9" key="1">
    <citation type="submission" date="2021-01" db="EMBL/GenBank/DDBJ databases">
        <authorList>
            <person name="Corre E."/>
            <person name="Pelletier E."/>
            <person name="Niang G."/>
            <person name="Scheremetjew M."/>
            <person name="Finn R."/>
            <person name="Kale V."/>
            <person name="Holt S."/>
            <person name="Cochrane G."/>
            <person name="Meng A."/>
            <person name="Brown T."/>
            <person name="Cohen L."/>
        </authorList>
    </citation>
    <scope>NUCLEOTIDE SEQUENCE</scope>
    <source>
        <strain evidence="9">NIES-381</strain>
    </source>
</reference>
<gene>
    <name evidence="9" type="ORF">EGYM00392_LOCUS52248</name>
</gene>
<dbReference type="EMBL" id="HBGA01142893">
    <property type="protein sequence ID" value="CAD9041073.1"/>
    <property type="molecule type" value="Transcribed_RNA"/>
</dbReference>
<evidence type="ECO:0000313" key="9">
    <source>
        <dbReference type="EMBL" id="CAD9041073.1"/>
    </source>
</evidence>
<evidence type="ECO:0008006" key="10">
    <source>
        <dbReference type="Google" id="ProtNLM"/>
    </source>
</evidence>
<keyword evidence="4 8" id="KW-0812">Transmembrane</keyword>
<evidence type="ECO:0000256" key="4">
    <source>
        <dbReference type="ARBA" id="ARBA00022692"/>
    </source>
</evidence>
<dbReference type="GO" id="GO:0016020">
    <property type="term" value="C:membrane"/>
    <property type="evidence" value="ECO:0007669"/>
    <property type="project" value="UniProtKB-SubCell"/>
</dbReference>
<evidence type="ECO:0000256" key="2">
    <source>
        <dbReference type="ARBA" id="ARBA00006375"/>
    </source>
</evidence>
<dbReference type="Gene3D" id="1.50.40.10">
    <property type="entry name" value="Mitochondrial carrier domain"/>
    <property type="match status" value="2"/>
</dbReference>
<keyword evidence="7 8" id="KW-0472">Membrane</keyword>
<evidence type="ECO:0000256" key="3">
    <source>
        <dbReference type="ARBA" id="ARBA00022448"/>
    </source>
</evidence>
<keyword evidence="6 8" id="KW-1133">Transmembrane helix</keyword>
<keyword evidence="3" id="KW-0813">Transport</keyword>
<evidence type="ECO:0000256" key="8">
    <source>
        <dbReference type="SAM" id="Phobius"/>
    </source>
</evidence>
<name>A0A7S1NVJ8_9EUGL</name>
<keyword evidence="5" id="KW-0677">Repeat</keyword>
<evidence type="ECO:0000256" key="6">
    <source>
        <dbReference type="ARBA" id="ARBA00022989"/>
    </source>
</evidence>
<proteinExistence type="inferred from homology"/>
<comment type="subcellular location">
    <subcellularLocation>
        <location evidence="1">Membrane</location>
    </subcellularLocation>
</comment>
<evidence type="ECO:0000256" key="7">
    <source>
        <dbReference type="ARBA" id="ARBA00023136"/>
    </source>
</evidence>
<evidence type="ECO:0000256" key="5">
    <source>
        <dbReference type="ARBA" id="ARBA00022737"/>
    </source>
</evidence>
<dbReference type="SUPFAM" id="SSF103506">
    <property type="entry name" value="Mitochondrial carrier"/>
    <property type="match status" value="1"/>
</dbReference>
<organism evidence="9">
    <name type="scientific">Eutreptiella gymnastica</name>
    <dbReference type="NCBI Taxonomy" id="73025"/>
    <lineage>
        <taxon>Eukaryota</taxon>
        <taxon>Discoba</taxon>
        <taxon>Euglenozoa</taxon>
        <taxon>Euglenida</taxon>
        <taxon>Spirocuta</taxon>
        <taxon>Euglenophyceae</taxon>
        <taxon>Eutreptiales</taxon>
        <taxon>Eutreptiaceae</taxon>
        <taxon>Eutreptiella</taxon>
    </lineage>
</organism>
<dbReference type="PANTHER" id="PTHR45667">
    <property type="entry name" value="S-ADENOSYLMETHIONINE MITOCHONDRIAL CARRIER PROTEIN"/>
    <property type="match status" value="1"/>
</dbReference>
<protein>
    <recommendedName>
        <fullName evidence="10">Mitochondrial carrier protein</fullName>
    </recommendedName>
</protein>
<feature type="transmembrane region" description="Helical" evidence="8">
    <location>
        <begin position="20"/>
        <end position="39"/>
    </location>
</feature>
<comment type="similarity">
    <text evidence="2">Belongs to the mitochondrial carrier (TC 2.A.29) family.</text>
</comment>
<dbReference type="AlphaFoldDB" id="A0A7S1NVJ8"/>
<sequence length="229" mass="24496">MAAITSSPLEMPATITRTSYMQTFMCSALAGMAATFLTHPIDTWAVNRAAFGSLRVPLRLLARGLPTAVLSSAVIYGMMLGVYDSIKLMGFGSLQAAVLTALPEGLVKGPLEAVKNRQQVGVRPSAAVLARGALGMVVREMPLNVIYFGTYEAMTGPSSAEQFHAGCLAGLVSGALMYPLEALRVQYVTGTPLRLTYQGGSGFIFRGTIHTGLLFYMYERLLTWTSVSI</sequence>
<feature type="transmembrane region" description="Helical" evidence="8">
    <location>
        <begin position="60"/>
        <end position="82"/>
    </location>
</feature>
<evidence type="ECO:0000256" key="1">
    <source>
        <dbReference type="ARBA" id="ARBA00004370"/>
    </source>
</evidence>